<dbReference type="AlphaFoldDB" id="A0A6V7QII8"/>
<keyword evidence="2" id="KW-0732">Signal</keyword>
<evidence type="ECO:0000256" key="3">
    <source>
        <dbReference type="ARBA" id="ARBA00022741"/>
    </source>
</evidence>
<dbReference type="SUPFAM" id="SSF56112">
    <property type="entry name" value="Protein kinase-like (PK-like)"/>
    <property type="match status" value="1"/>
</dbReference>
<dbReference type="GO" id="GO:0004672">
    <property type="term" value="F:protein kinase activity"/>
    <property type="evidence" value="ECO:0007669"/>
    <property type="project" value="InterPro"/>
</dbReference>
<dbReference type="EMBL" id="LR862136">
    <property type="protein sequence ID" value="CAD1842655.1"/>
    <property type="molecule type" value="Genomic_DNA"/>
</dbReference>
<dbReference type="PANTHER" id="PTHR47973">
    <property type="entry name" value="CYSTEINE-RICH RECEPTOR-LIKE PROTEIN KINASE 3"/>
    <property type="match status" value="1"/>
</dbReference>
<keyword evidence="6" id="KW-1015">Disulfide bond</keyword>
<feature type="region of interest" description="Disordered" evidence="8">
    <location>
        <begin position="1"/>
        <end position="27"/>
    </location>
</feature>
<keyword evidence="5" id="KW-0067">ATP-binding</keyword>
<evidence type="ECO:0000256" key="2">
    <source>
        <dbReference type="ARBA" id="ARBA00022729"/>
    </source>
</evidence>
<evidence type="ECO:0000259" key="9">
    <source>
        <dbReference type="PROSITE" id="PS50011"/>
    </source>
</evidence>
<dbReference type="PROSITE" id="PS00108">
    <property type="entry name" value="PROTEIN_KINASE_ST"/>
    <property type="match status" value="1"/>
</dbReference>
<evidence type="ECO:0000256" key="7">
    <source>
        <dbReference type="ARBA" id="ARBA00023180"/>
    </source>
</evidence>
<dbReference type="Gene3D" id="3.30.200.20">
    <property type="entry name" value="Phosphorylase Kinase, domain 1"/>
    <property type="match status" value="1"/>
</dbReference>
<dbReference type="Gene3D" id="1.10.510.10">
    <property type="entry name" value="Transferase(Phosphotransferase) domain 1"/>
    <property type="match status" value="1"/>
</dbReference>
<evidence type="ECO:0000256" key="1">
    <source>
        <dbReference type="ARBA" id="ARBA00022679"/>
    </source>
</evidence>
<evidence type="ECO:0000256" key="5">
    <source>
        <dbReference type="ARBA" id="ARBA00022840"/>
    </source>
</evidence>
<dbReference type="InterPro" id="IPR011009">
    <property type="entry name" value="Kinase-like_dom_sf"/>
</dbReference>
<sequence>MVAAVRVLGGGTGRGRGRSRRREAGGDGVGADFVESVYRARHARSRHRQLLRRQPPRPRRIRPVYKGVLENGEAIAVKKLSLESRQGVKEFINEVRLLLKIQHRNLVSLLGCCASSGQKMLVYPYFPTAALTTSSSSLSTIWPEFEGYASGYCLIQQPEIVASNWVGIGHCLIYLLVNEFGLVDTELIFPDLTASVEQVDKKKSVLLDWSKRFEIIVGVAKGLLYLHEESPVKIIHRDIKASNILLDDQLNPKISDFGMARLFLEDDTHVNTFRISGTYGYMAPEYAMNGYLSAKTDVFSFGMLVLEIVSGRKNIDRHLDEEKIDLLNYTWKLSEEGRASEIMDPTLSECDADEVLLCIQIGLLCCQAIVSDRPDMNSVHLMLCSGSFTLPKPGRPAIHGRVGRWSTTSSTAMSSNTNNTNSTLGTTDTTKASNLFSVAEEYSRNSISVSFTSEGR</sequence>
<gene>
    <name evidence="10" type="ORF">CB5_LOCUS25866</name>
</gene>
<evidence type="ECO:0000256" key="8">
    <source>
        <dbReference type="SAM" id="MobiDB-lite"/>
    </source>
</evidence>
<dbReference type="InterPro" id="IPR008271">
    <property type="entry name" value="Ser/Thr_kinase_AS"/>
</dbReference>
<keyword evidence="3" id="KW-0547">Nucleotide-binding</keyword>
<dbReference type="SMART" id="SM00220">
    <property type="entry name" value="S_TKc"/>
    <property type="match status" value="1"/>
</dbReference>
<keyword evidence="7" id="KW-0325">Glycoprotein</keyword>
<feature type="domain" description="Protein kinase" evidence="9">
    <location>
        <begin position="23"/>
        <end position="383"/>
    </location>
</feature>
<reference evidence="10" key="1">
    <citation type="submission" date="2020-07" db="EMBL/GenBank/DDBJ databases">
        <authorList>
            <person name="Lin J."/>
        </authorList>
    </citation>
    <scope>NUCLEOTIDE SEQUENCE</scope>
</reference>
<keyword evidence="1" id="KW-0808">Transferase</keyword>
<name>A0A6V7QII8_ANACO</name>
<keyword evidence="4" id="KW-0418">Kinase</keyword>
<evidence type="ECO:0000256" key="6">
    <source>
        <dbReference type="ARBA" id="ARBA00023157"/>
    </source>
</evidence>
<evidence type="ECO:0000256" key="4">
    <source>
        <dbReference type="ARBA" id="ARBA00022777"/>
    </source>
</evidence>
<protein>
    <recommendedName>
        <fullName evidence="9">Protein kinase domain-containing protein</fullName>
    </recommendedName>
</protein>
<dbReference type="GO" id="GO:0005524">
    <property type="term" value="F:ATP binding"/>
    <property type="evidence" value="ECO:0007669"/>
    <property type="project" value="UniProtKB-KW"/>
</dbReference>
<accession>A0A6V7QII8</accession>
<dbReference type="Pfam" id="PF07714">
    <property type="entry name" value="PK_Tyr_Ser-Thr"/>
    <property type="match status" value="1"/>
</dbReference>
<dbReference type="FunFam" id="1.10.510.10:FF:000060">
    <property type="entry name" value="G-type lectin S-receptor-like serine/threonine-protein kinase"/>
    <property type="match status" value="1"/>
</dbReference>
<dbReference type="InterPro" id="IPR000719">
    <property type="entry name" value="Prot_kinase_dom"/>
</dbReference>
<evidence type="ECO:0000313" key="10">
    <source>
        <dbReference type="EMBL" id="CAD1842655.1"/>
    </source>
</evidence>
<dbReference type="InterPro" id="IPR001245">
    <property type="entry name" value="Ser-Thr/Tyr_kinase_cat_dom"/>
</dbReference>
<feature type="region of interest" description="Disordered" evidence="8">
    <location>
        <begin position="407"/>
        <end position="427"/>
    </location>
</feature>
<dbReference type="PROSITE" id="PS50011">
    <property type="entry name" value="PROTEIN_KINASE_DOM"/>
    <property type="match status" value="1"/>
</dbReference>
<dbReference type="InterPro" id="IPR052059">
    <property type="entry name" value="CR_Ser/Thr_kinase"/>
</dbReference>
<organism evidence="10">
    <name type="scientific">Ananas comosus var. bracteatus</name>
    <name type="common">red pineapple</name>
    <dbReference type="NCBI Taxonomy" id="296719"/>
    <lineage>
        <taxon>Eukaryota</taxon>
        <taxon>Viridiplantae</taxon>
        <taxon>Streptophyta</taxon>
        <taxon>Embryophyta</taxon>
        <taxon>Tracheophyta</taxon>
        <taxon>Spermatophyta</taxon>
        <taxon>Magnoliopsida</taxon>
        <taxon>Liliopsida</taxon>
        <taxon>Poales</taxon>
        <taxon>Bromeliaceae</taxon>
        <taxon>Bromelioideae</taxon>
        <taxon>Ananas</taxon>
    </lineage>
</organism>
<proteinExistence type="predicted"/>